<dbReference type="GeneID" id="11521717"/>
<organism evidence="2 3">
    <name type="scientific">Thermothielavioides terrestris (strain ATCC 38088 / NRRL 8126)</name>
    <name type="common">Thielavia terrestris</name>
    <dbReference type="NCBI Taxonomy" id="578455"/>
    <lineage>
        <taxon>Eukaryota</taxon>
        <taxon>Fungi</taxon>
        <taxon>Dikarya</taxon>
        <taxon>Ascomycota</taxon>
        <taxon>Pezizomycotina</taxon>
        <taxon>Sordariomycetes</taxon>
        <taxon>Sordariomycetidae</taxon>
        <taxon>Sordariales</taxon>
        <taxon>Chaetomiaceae</taxon>
        <taxon>Thermothielavioides</taxon>
        <taxon>Thermothielavioides terrestris</taxon>
    </lineage>
</organism>
<evidence type="ECO:0000313" key="2">
    <source>
        <dbReference type="EMBL" id="AEO70060.1"/>
    </source>
</evidence>
<protein>
    <submittedName>
        <fullName evidence="2">Uncharacterized protein</fullName>
    </submittedName>
</protein>
<dbReference type="EMBL" id="CP003013">
    <property type="protein sequence ID" value="AEO70060.1"/>
    <property type="molecule type" value="Genomic_DNA"/>
</dbReference>
<proteinExistence type="predicted"/>
<dbReference type="KEGG" id="ttt:THITE_157384"/>
<keyword evidence="3" id="KW-1185">Reference proteome</keyword>
<evidence type="ECO:0000256" key="1">
    <source>
        <dbReference type="SAM" id="MobiDB-lite"/>
    </source>
</evidence>
<accession>G2RE33</accession>
<feature type="region of interest" description="Disordered" evidence="1">
    <location>
        <begin position="1"/>
        <end position="31"/>
    </location>
</feature>
<sequence>MPDDGDGCIPATQGDSVKHPGFSDTLRPPTPIAHNIGSCASLDANRALASATTNPDQPPVGPQRFSKTQRTYTTYASASLFNVPLPHQ</sequence>
<gene>
    <name evidence="2" type="ORF">THITE_157384</name>
</gene>
<dbReference type="AlphaFoldDB" id="G2RE33"/>
<dbReference type="Proteomes" id="UP000008181">
    <property type="component" value="Chromosome 5"/>
</dbReference>
<dbReference type="HOGENOM" id="CLU_2470652_0_0_1"/>
<dbReference type="RefSeq" id="XP_003656396.1">
    <property type="nucleotide sequence ID" value="XM_003656348.1"/>
</dbReference>
<evidence type="ECO:0000313" key="3">
    <source>
        <dbReference type="Proteomes" id="UP000008181"/>
    </source>
</evidence>
<name>G2RE33_THETT</name>
<reference evidence="2 3" key="1">
    <citation type="journal article" date="2011" name="Nat. Biotechnol.">
        <title>Comparative genomic analysis of the thermophilic biomass-degrading fungi Myceliophthora thermophila and Thielavia terrestris.</title>
        <authorList>
            <person name="Berka R.M."/>
            <person name="Grigoriev I.V."/>
            <person name="Otillar R."/>
            <person name="Salamov A."/>
            <person name="Grimwood J."/>
            <person name="Reid I."/>
            <person name="Ishmael N."/>
            <person name="John T."/>
            <person name="Darmond C."/>
            <person name="Moisan M.-C."/>
            <person name="Henrissat B."/>
            <person name="Coutinho P.M."/>
            <person name="Lombard V."/>
            <person name="Natvig D.O."/>
            <person name="Lindquist E."/>
            <person name="Schmutz J."/>
            <person name="Lucas S."/>
            <person name="Harris P."/>
            <person name="Powlowski J."/>
            <person name="Bellemare A."/>
            <person name="Taylor D."/>
            <person name="Butler G."/>
            <person name="de Vries R.P."/>
            <person name="Allijn I.E."/>
            <person name="van den Brink J."/>
            <person name="Ushinsky S."/>
            <person name="Storms R."/>
            <person name="Powell A.J."/>
            <person name="Paulsen I.T."/>
            <person name="Elbourne L.D.H."/>
            <person name="Baker S.E."/>
            <person name="Magnuson J."/>
            <person name="LaBoissiere S."/>
            <person name="Clutterbuck A.J."/>
            <person name="Martinez D."/>
            <person name="Wogulis M."/>
            <person name="de Leon A.L."/>
            <person name="Rey M.W."/>
            <person name="Tsang A."/>
        </authorList>
    </citation>
    <scope>NUCLEOTIDE SEQUENCE [LARGE SCALE GENOMIC DNA]</scope>
    <source>
        <strain evidence="3">ATCC 38088 / NRRL 8126</strain>
    </source>
</reference>